<evidence type="ECO:0000313" key="2">
    <source>
        <dbReference type="Proteomes" id="UP000191812"/>
    </source>
</evidence>
<proteinExistence type="predicted"/>
<protein>
    <submittedName>
        <fullName evidence="1">Uncharacterized protein</fullName>
    </submittedName>
</protein>
<accession>A0ABP2BNU1</accession>
<sequence>MSLKSPNIFRASEAVHARRILAATSAVSELMLKLHADDPDRSLDGVLLVVSDKGVALVPKGKAIAGNWANIPMPQVPGSGIYWQP</sequence>
<gene>
    <name evidence="1" type="ORF">AGR13a_Lc30102</name>
</gene>
<dbReference type="Proteomes" id="UP000191812">
    <property type="component" value="Unassembled WGS sequence"/>
</dbReference>
<name>A0ABP2BNU1_9HYPH</name>
<dbReference type="EMBL" id="FBWH01000042">
    <property type="protein sequence ID" value="CUX58314.1"/>
    <property type="molecule type" value="Genomic_DNA"/>
</dbReference>
<comment type="caution">
    <text evidence="1">The sequence shown here is derived from an EMBL/GenBank/DDBJ whole genome shotgun (WGS) entry which is preliminary data.</text>
</comment>
<organism evidence="1 2">
    <name type="scientific">Agrobacterium genomosp. 13 str. CFBP 6927</name>
    <dbReference type="NCBI Taxonomy" id="1183428"/>
    <lineage>
        <taxon>Bacteria</taxon>
        <taxon>Pseudomonadati</taxon>
        <taxon>Pseudomonadota</taxon>
        <taxon>Alphaproteobacteria</taxon>
        <taxon>Hyphomicrobiales</taxon>
        <taxon>Rhizobiaceae</taxon>
        <taxon>Rhizobium/Agrobacterium group</taxon>
        <taxon>Agrobacterium</taxon>
        <taxon>Agrobacterium tumefaciens complex</taxon>
    </lineage>
</organism>
<dbReference type="RefSeq" id="WP_080837182.1">
    <property type="nucleotide sequence ID" value="NZ_LT009757.1"/>
</dbReference>
<reference evidence="1 2" key="1">
    <citation type="submission" date="2016-01" db="EMBL/GenBank/DDBJ databases">
        <authorList>
            <person name="Regsiter A."/>
            <person name="william w."/>
        </authorList>
    </citation>
    <scope>NUCLEOTIDE SEQUENCE [LARGE SCALE GENOMIC DNA]</scope>
    <source>
        <strain evidence="1 2">CFBP 6927</strain>
    </source>
</reference>
<evidence type="ECO:0000313" key="1">
    <source>
        <dbReference type="EMBL" id="CUX58314.1"/>
    </source>
</evidence>
<keyword evidence="2" id="KW-1185">Reference proteome</keyword>